<evidence type="ECO:0000256" key="1">
    <source>
        <dbReference type="SAM" id="Phobius"/>
    </source>
</evidence>
<keyword evidence="1" id="KW-0812">Transmembrane</keyword>
<proteinExistence type="predicted"/>
<keyword evidence="1" id="KW-1133">Transmembrane helix</keyword>
<dbReference type="Proteomes" id="UP000604046">
    <property type="component" value="Unassembled WGS sequence"/>
</dbReference>
<name>A0A812LDG1_9DINO</name>
<comment type="caution">
    <text evidence="2">The sequence shown here is derived from an EMBL/GenBank/DDBJ whole genome shotgun (WGS) entry which is preliminary data.</text>
</comment>
<organism evidence="2 3">
    <name type="scientific">Symbiodinium natans</name>
    <dbReference type="NCBI Taxonomy" id="878477"/>
    <lineage>
        <taxon>Eukaryota</taxon>
        <taxon>Sar</taxon>
        <taxon>Alveolata</taxon>
        <taxon>Dinophyceae</taxon>
        <taxon>Suessiales</taxon>
        <taxon>Symbiodiniaceae</taxon>
        <taxon>Symbiodinium</taxon>
    </lineage>
</organism>
<accession>A0A812LDG1</accession>
<dbReference type="AlphaFoldDB" id="A0A812LDG1"/>
<keyword evidence="3" id="KW-1185">Reference proteome</keyword>
<protein>
    <submittedName>
        <fullName evidence="2">Uncharacterized protein</fullName>
    </submittedName>
</protein>
<dbReference type="OrthoDB" id="447064at2759"/>
<dbReference type="EMBL" id="CAJNDS010000957">
    <property type="protein sequence ID" value="CAE7241923.1"/>
    <property type="molecule type" value="Genomic_DNA"/>
</dbReference>
<keyword evidence="1" id="KW-0472">Membrane</keyword>
<feature type="transmembrane region" description="Helical" evidence="1">
    <location>
        <begin position="7"/>
        <end position="27"/>
    </location>
</feature>
<gene>
    <name evidence="2" type="ORF">SNAT2548_LOCUS11010</name>
</gene>
<sequence length="279" mass="30614">MPLAFPATLPVDLYITYLLLGVIFFSAKLGQDAAGLAAWLPAGGTPREQFTCEGLDFQATMARCVAPYFSWNLPLAAIFIVQHSFLKRPIHRAFGFQGRRGYSLASAVSLHLFMRLYKDLDVGLNLDLSILGVTSQRHCLASASVIFVSFGFFMAHDKGSWFRQILFEASPKAKCPVNMDVVTGMGTCVYREIGWLGFLLFSGLSTIPRRVTLGDVLMRAFAAVYMWLCAAHFRPAAAQYQGHWIARAVVAGAACTLTSCCPLRGPDAMPVLERMASPE</sequence>
<reference evidence="2" key="1">
    <citation type="submission" date="2021-02" db="EMBL/GenBank/DDBJ databases">
        <authorList>
            <person name="Dougan E. K."/>
            <person name="Rhodes N."/>
            <person name="Thang M."/>
            <person name="Chan C."/>
        </authorList>
    </citation>
    <scope>NUCLEOTIDE SEQUENCE</scope>
</reference>
<evidence type="ECO:0000313" key="3">
    <source>
        <dbReference type="Proteomes" id="UP000604046"/>
    </source>
</evidence>
<feature type="transmembrane region" description="Helical" evidence="1">
    <location>
        <begin position="65"/>
        <end position="81"/>
    </location>
</feature>
<evidence type="ECO:0000313" key="2">
    <source>
        <dbReference type="EMBL" id="CAE7241923.1"/>
    </source>
</evidence>